<dbReference type="InterPro" id="IPR052163">
    <property type="entry name" value="DGC-Regulatory_Protein"/>
</dbReference>
<dbReference type="SUPFAM" id="SSF55073">
    <property type="entry name" value="Nucleotide cyclase"/>
    <property type="match status" value="1"/>
</dbReference>
<evidence type="ECO:0000313" key="2">
    <source>
        <dbReference type="EMBL" id="WGH78940.1"/>
    </source>
</evidence>
<dbReference type="CDD" id="cd01949">
    <property type="entry name" value="GGDEF"/>
    <property type="match status" value="1"/>
</dbReference>
<dbReference type="Pfam" id="PF00990">
    <property type="entry name" value="GGDEF"/>
    <property type="match status" value="1"/>
</dbReference>
<gene>
    <name evidence="2" type="ORF">P8627_01375</name>
</gene>
<dbReference type="RefSeq" id="WP_279965691.1">
    <property type="nucleotide sequence ID" value="NZ_CP122537.1"/>
</dbReference>
<dbReference type="EC" id="2.7.7.65" evidence="2"/>
<reference evidence="2 3" key="1">
    <citation type="submission" date="2023-04" db="EMBL/GenBank/DDBJ databases">
        <title>Jannaschia ovalis sp. nov., a marine bacterium isolated from sea tidal flat.</title>
        <authorList>
            <person name="Kwon D.Y."/>
            <person name="Kim J.-J."/>
        </authorList>
    </citation>
    <scope>NUCLEOTIDE SEQUENCE [LARGE SCALE GENOMIC DNA]</scope>
    <source>
        <strain evidence="2 3">GRR-S6-38</strain>
    </source>
</reference>
<dbReference type="InterPro" id="IPR029787">
    <property type="entry name" value="Nucleotide_cyclase"/>
</dbReference>
<dbReference type="EMBL" id="CP122537">
    <property type="protein sequence ID" value="WGH78940.1"/>
    <property type="molecule type" value="Genomic_DNA"/>
</dbReference>
<evidence type="ECO:0000313" key="3">
    <source>
        <dbReference type="Proteomes" id="UP001243420"/>
    </source>
</evidence>
<keyword evidence="2" id="KW-0548">Nucleotidyltransferase</keyword>
<feature type="domain" description="GGDEF" evidence="1">
    <location>
        <begin position="192"/>
        <end position="326"/>
    </location>
</feature>
<sequence>MTAHSLPTAVLDALLPLALFFDADGRVTHVGPAFERIAPNAAGRPLAQVLRLRRPAGRASPAALLARANRRLAIELAGEAGEGPPSRFRGMALPLGDGGGLLRLGLGTDIRAVVARHDLSAQDFAAVDPTVEMLFLIEAQAAVLTEFQRLGDRLEVARETAETLAVTDKLTGLGNRRAVDGHLARLSRMRAPKFGLIHLDLDHFKAVNDTHGHAAGDKVLERVATILTEEVRRGDMVGRVGGDEFVLILEDCIDVATLERIAERIIARIEQPIDWQGHPCRISGSIGITVSSFYDPPEPARLMADADAALYASKHAGRSRHSVARPDAA</sequence>
<accession>A0ABY8LC85</accession>
<keyword evidence="3" id="KW-1185">Reference proteome</keyword>
<protein>
    <submittedName>
        <fullName evidence="2">GGDEF domain-containing protein</fullName>
        <ecNumber evidence="2">2.7.7.65</ecNumber>
    </submittedName>
</protein>
<dbReference type="PANTHER" id="PTHR46663">
    <property type="entry name" value="DIGUANYLATE CYCLASE DGCT-RELATED"/>
    <property type="match status" value="1"/>
</dbReference>
<dbReference type="GO" id="GO:0052621">
    <property type="term" value="F:diguanylate cyclase activity"/>
    <property type="evidence" value="ECO:0007669"/>
    <property type="project" value="UniProtKB-EC"/>
</dbReference>
<dbReference type="Gene3D" id="3.30.450.260">
    <property type="entry name" value="Haem NO binding associated domain"/>
    <property type="match status" value="1"/>
</dbReference>
<organism evidence="2 3">
    <name type="scientific">Jannaschia ovalis</name>
    <dbReference type="NCBI Taxonomy" id="3038773"/>
    <lineage>
        <taxon>Bacteria</taxon>
        <taxon>Pseudomonadati</taxon>
        <taxon>Pseudomonadota</taxon>
        <taxon>Alphaproteobacteria</taxon>
        <taxon>Rhodobacterales</taxon>
        <taxon>Roseobacteraceae</taxon>
        <taxon>Jannaschia</taxon>
    </lineage>
</organism>
<dbReference type="InterPro" id="IPR043128">
    <property type="entry name" value="Rev_trsase/Diguanyl_cyclase"/>
</dbReference>
<dbReference type="SMART" id="SM00267">
    <property type="entry name" value="GGDEF"/>
    <property type="match status" value="1"/>
</dbReference>
<dbReference type="PROSITE" id="PS50887">
    <property type="entry name" value="GGDEF"/>
    <property type="match status" value="1"/>
</dbReference>
<dbReference type="InterPro" id="IPR042463">
    <property type="entry name" value="HNOB_dom_associated_sf"/>
</dbReference>
<dbReference type="PANTHER" id="PTHR46663:SF2">
    <property type="entry name" value="GGDEF DOMAIN-CONTAINING PROTEIN"/>
    <property type="match status" value="1"/>
</dbReference>
<dbReference type="Gene3D" id="3.30.70.270">
    <property type="match status" value="1"/>
</dbReference>
<keyword evidence="2" id="KW-0808">Transferase</keyword>
<proteinExistence type="predicted"/>
<dbReference type="NCBIfam" id="TIGR00254">
    <property type="entry name" value="GGDEF"/>
    <property type="match status" value="1"/>
</dbReference>
<dbReference type="InterPro" id="IPR000160">
    <property type="entry name" value="GGDEF_dom"/>
</dbReference>
<evidence type="ECO:0000259" key="1">
    <source>
        <dbReference type="PROSITE" id="PS50887"/>
    </source>
</evidence>
<dbReference type="Proteomes" id="UP001243420">
    <property type="component" value="Chromosome"/>
</dbReference>
<name>A0ABY8LC85_9RHOB</name>